<keyword evidence="1" id="KW-0677">Repeat</keyword>
<dbReference type="PANTHER" id="PTHR15140:SF33">
    <property type="entry name" value="LATE BLIGHT RESISTANCE PROTEIN HOMOLOG R1A-3 ISOFORM X1"/>
    <property type="match status" value="1"/>
</dbReference>
<accession>A0AAV6XK17</accession>
<dbReference type="InterPro" id="IPR055414">
    <property type="entry name" value="LRR_R13L4/SHOC2-like"/>
</dbReference>
<dbReference type="SUPFAM" id="SSF52058">
    <property type="entry name" value="L domain-like"/>
    <property type="match status" value="1"/>
</dbReference>
<feature type="domain" description="Disease resistance R13L4/SHOC-2-like LRR" evidence="2">
    <location>
        <begin position="56"/>
        <end position="361"/>
    </location>
</feature>
<sequence length="426" mass="50755">MHDLVRDLCIRKAQEEKFLESGLFRHVNETPTYDQRRVSIHNPVLFSKLGYYDSTIRTIIRFPLCEKTLNCLKGFRLLRVLDVVDVKLISKKFPTEFLELFFLRYLAFSFMCETEFEIPASISRLRNLETLVICPYTNYYERIGIRVRLPLEIWRMKQLRHLVLLSLDTLPDPCPRYSALENLQTLVRVSNFKCTKEILQMIPNLKKLGIVYQRYGIEWCEYNLNNLVHLHQLEKLSIRVLDSLTNPLALWGNLAFPMKLRKLKLKGFVLCPQDMMVVGSLPHLEVLKLKCCSFEDCKWETKEEEFPRLKFLQIIETNLQLWVTETSHFPRLQRLMLCCRNLDEIPNDFGEIPTLELIEVNKWDKSLVESAKRIKKEQHSLGNDSLQVRIVNFFNTFRFPIEWVRKARETNKLNQRFMARYMPKRR</sequence>
<dbReference type="EMBL" id="WHWC01000006">
    <property type="protein sequence ID" value="KAG8380357.1"/>
    <property type="molecule type" value="Genomic_DNA"/>
</dbReference>
<dbReference type="Gene3D" id="3.80.10.10">
    <property type="entry name" value="Ribonuclease Inhibitor"/>
    <property type="match status" value="1"/>
</dbReference>
<dbReference type="Proteomes" id="UP000826271">
    <property type="component" value="Unassembled WGS sequence"/>
</dbReference>
<keyword evidence="4" id="KW-1185">Reference proteome</keyword>
<evidence type="ECO:0000313" key="3">
    <source>
        <dbReference type="EMBL" id="KAG8380357.1"/>
    </source>
</evidence>
<evidence type="ECO:0000259" key="2">
    <source>
        <dbReference type="Pfam" id="PF23598"/>
    </source>
</evidence>
<dbReference type="Pfam" id="PF23598">
    <property type="entry name" value="LRR_14"/>
    <property type="match status" value="1"/>
</dbReference>
<protein>
    <recommendedName>
        <fullName evidence="2">Disease resistance R13L4/SHOC-2-like LRR domain-containing protein</fullName>
    </recommendedName>
</protein>
<organism evidence="3 4">
    <name type="scientific">Buddleja alternifolia</name>
    <dbReference type="NCBI Taxonomy" id="168488"/>
    <lineage>
        <taxon>Eukaryota</taxon>
        <taxon>Viridiplantae</taxon>
        <taxon>Streptophyta</taxon>
        <taxon>Embryophyta</taxon>
        <taxon>Tracheophyta</taxon>
        <taxon>Spermatophyta</taxon>
        <taxon>Magnoliopsida</taxon>
        <taxon>eudicotyledons</taxon>
        <taxon>Gunneridae</taxon>
        <taxon>Pentapetalae</taxon>
        <taxon>asterids</taxon>
        <taxon>lamiids</taxon>
        <taxon>Lamiales</taxon>
        <taxon>Scrophulariaceae</taxon>
        <taxon>Buddlejeae</taxon>
        <taxon>Buddleja</taxon>
    </lineage>
</organism>
<dbReference type="AlphaFoldDB" id="A0AAV6XK17"/>
<proteinExistence type="predicted"/>
<dbReference type="InterPro" id="IPR032675">
    <property type="entry name" value="LRR_dom_sf"/>
</dbReference>
<dbReference type="PANTHER" id="PTHR15140">
    <property type="entry name" value="TUBULIN-SPECIFIC CHAPERONE E"/>
    <property type="match status" value="1"/>
</dbReference>
<evidence type="ECO:0000256" key="1">
    <source>
        <dbReference type="ARBA" id="ARBA00022737"/>
    </source>
</evidence>
<evidence type="ECO:0000313" key="4">
    <source>
        <dbReference type="Proteomes" id="UP000826271"/>
    </source>
</evidence>
<gene>
    <name evidence="3" type="ORF">BUALT_Bualt06G0007100</name>
</gene>
<comment type="caution">
    <text evidence="3">The sequence shown here is derived from an EMBL/GenBank/DDBJ whole genome shotgun (WGS) entry which is preliminary data.</text>
</comment>
<name>A0AAV6XK17_9LAMI</name>
<reference evidence="3" key="1">
    <citation type="submission" date="2019-10" db="EMBL/GenBank/DDBJ databases">
        <authorList>
            <person name="Zhang R."/>
            <person name="Pan Y."/>
            <person name="Wang J."/>
            <person name="Ma R."/>
            <person name="Yu S."/>
        </authorList>
    </citation>
    <scope>NUCLEOTIDE SEQUENCE</scope>
    <source>
        <strain evidence="3">LA-IB0</strain>
        <tissue evidence="3">Leaf</tissue>
    </source>
</reference>